<dbReference type="CDD" id="cd03048">
    <property type="entry name" value="GST_N_Ure2p_like"/>
    <property type="match status" value="1"/>
</dbReference>
<evidence type="ECO:0000313" key="11">
    <source>
        <dbReference type="Proteomes" id="UP000292702"/>
    </source>
</evidence>
<sequence length="235" mass="26846">MAHDKQFTLFTAASPLPPNGWKVAYVLNALGLSYESVYLDSASIRGPEHLKLNPNGRIPTLIDHRNGDLTIWESGAIILYLIDTYDTEHTISVADPREKAVLTQWLFFQASGQGPYFGQATWFKHYHSEKVPSAIDRYENEARRLLNVLESILRKQEYLVAGRVTAADIAFVPWHDILYAVINDEFDFEKEFPNTYKWHKKVEALDGVKQGLEARQRRVEAAENEKKKASDHSEA</sequence>
<dbReference type="Pfam" id="PF02798">
    <property type="entry name" value="GST_N"/>
    <property type="match status" value="1"/>
</dbReference>
<dbReference type="Proteomes" id="UP000292702">
    <property type="component" value="Unassembled WGS sequence"/>
</dbReference>
<evidence type="ECO:0000256" key="5">
    <source>
        <dbReference type="ARBA" id="ARBA00060024"/>
    </source>
</evidence>
<dbReference type="PANTHER" id="PTHR44051:SF3">
    <property type="entry name" value="TRANSCRIPTIONAL REGULATOR URE2"/>
    <property type="match status" value="1"/>
</dbReference>
<dbReference type="FunFam" id="1.20.1050.130:FF:000016">
    <property type="entry name" value="Glutathione S-transferase 1"/>
    <property type="match status" value="1"/>
</dbReference>
<dbReference type="STRING" id="92696.A0A4R0RNZ0"/>
<dbReference type="PANTHER" id="PTHR44051">
    <property type="entry name" value="GLUTATHIONE S-TRANSFERASE-RELATED"/>
    <property type="match status" value="1"/>
</dbReference>
<evidence type="ECO:0000256" key="2">
    <source>
        <dbReference type="ARBA" id="ARBA00012452"/>
    </source>
</evidence>
<dbReference type="InterPro" id="IPR004046">
    <property type="entry name" value="GST_C"/>
</dbReference>
<evidence type="ECO:0000256" key="4">
    <source>
        <dbReference type="ARBA" id="ARBA00047960"/>
    </source>
</evidence>
<evidence type="ECO:0000313" key="10">
    <source>
        <dbReference type="EMBL" id="TCD68872.1"/>
    </source>
</evidence>
<proteinExistence type="inferred from homology"/>
<comment type="catalytic activity">
    <reaction evidence="4">
        <text>RX + glutathione = an S-substituted glutathione + a halide anion + H(+)</text>
        <dbReference type="Rhea" id="RHEA:16437"/>
        <dbReference type="ChEBI" id="CHEBI:15378"/>
        <dbReference type="ChEBI" id="CHEBI:16042"/>
        <dbReference type="ChEBI" id="CHEBI:17792"/>
        <dbReference type="ChEBI" id="CHEBI:57925"/>
        <dbReference type="ChEBI" id="CHEBI:90779"/>
        <dbReference type="EC" id="2.5.1.18"/>
    </reaction>
</comment>
<dbReference type="OrthoDB" id="422574at2759"/>
<dbReference type="EC" id="2.5.1.18" evidence="2"/>
<feature type="domain" description="GST N-terminal" evidence="8">
    <location>
        <begin position="7"/>
        <end position="89"/>
    </location>
</feature>
<dbReference type="SFLD" id="SFLDG00358">
    <property type="entry name" value="Main_(cytGST)"/>
    <property type="match status" value="1"/>
</dbReference>
<protein>
    <recommendedName>
        <fullName evidence="2">glutathione transferase</fullName>
        <ecNumber evidence="2">2.5.1.18</ecNumber>
    </recommendedName>
</protein>
<dbReference type="InterPro" id="IPR040079">
    <property type="entry name" value="Glutathione_S-Trfase"/>
</dbReference>
<feature type="region of interest" description="Disordered" evidence="7">
    <location>
        <begin position="216"/>
        <end position="235"/>
    </location>
</feature>
<dbReference type="GO" id="GO:0004364">
    <property type="term" value="F:glutathione transferase activity"/>
    <property type="evidence" value="ECO:0007669"/>
    <property type="project" value="UniProtKB-EC"/>
</dbReference>
<dbReference type="InterPro" id="IPR036249">
    <property type="entry name" value="Thioredoxin-like_sf"/>
</dbReference>
<comment type="function">
    <text evidence="5">Involved in the oxidative stress response and detoxification.</text>
</comment>
<keyword evidence="11" id="KW-1185">Reference proteome</keyword>
<dbReference type="GO" id="GO:0005737">
    <property type="term" value="C:cytoplasm"/>
    <property type="evidence" value="ECO:0007669"/>
    <property type="project" value="UniProtKB-ARBA"/>
</dbReference>
<accession>A0A4R0RNZ0</accession>
<reference evidence="10 11" key="1">
    <citation type="submission" date="2018-11" db="EMBL/GenBank/DDBJ databases">
        <title>Genome assembly of Steccherinum ochraceum LE-BIN_3174, the white-rot fungus of the Steccherinaceae family (The Residual Polyporoid clade, Polyporales, Basidiomycota).</title>
        <authorList>
            <person name="Fedorova T.V."/>
            <person name="Glazunova O.A."/>
            <person name="Landesman E.O."/>
            <person name="Moiseenko K.V."/>
            <person name="Psurtseva N.V."/>
            <person name="Savinova O.S."/>
            <person name="Shakhova N.V."/>
            <person name="Tyazhelova T.V."/>
            <person name="Vasina D.V."/>
        </authorList>
    </citation>
    <scope>NUCLEOTIDE SEQUENCE [LARGE SCALE GENOMIC DNA]</scope>
    <source>
        <strain evidence="10 11">LE-BIN_3174</strain>
    </source>
</reference>
<evidence type="ECO:0000256" key="3">
    <source>
        <dbReference type="ARBA" id="ARBA00022679"/>
    </source>
</evidence>
<dbReference type="SFLD" id="SFLDG01151">
    <property type="entry name" value="Main.2:_Nu-like"/>
    <property type="match status" value="1"/>
</dbReference>
<evidence type="ECO:0000259" key="9">
    <source>
        <dbReference type="PROSITE" id="PS50405"/>
    </source>
</evidence>
<organism evidence="10 11">
    <name type="scientific">Steccherinum ochraceum</name>
    <dbReference type="NCBI Taxonomy" id="92696"/>
    <lineage>
        <taxon>Eukaryota</taxon>
        <taxon>Fungi</taxon>
        <taxon>Dikarya</taxon>
        <taxon>Basidiomycota</taxon>
        <taxon>Agaricomycotina</taxon>
        <taxon>Agaricomycetes</taxon>
        <taxon>Polyporales</taxon>
        <taxon>Steccherinaceae</taxon>
        <taxon>Steccherinum</taxon>
    </lineage>
</organism>
<name>A0A4R0RNZ0_9APHY</name>
<comment type="caution">
    <text evidence="10">The sequence shown here is derived from an EMBL/GenBank/DDBJ whole genome shotgun (WGS) entry which is preliminary data.</text>
</comment>
<dbReference type="PROSITE" id="PS50404">
    <property type="entry name" value="GST_NTER"/>
    <property type="match status" value="1"/>
</dbReference>
<dbReference type="InterPro" id="IPR004045">
    <property type="entry name" value="Glutathione_S-Trfase_N"/>
</dbReference>
<dbReference type="PROSITE" id="PS50405">
    <property type="entry name" value="GST_CTER"/>
    <property type="match status" value="1"/>
</dbReference>
<feature type="domain" description="GST C-terminal" evidence="9">
    <location>
        <begin position="95"/>
        <end position="230"/>
    </location>
</feature>
<evidence type="ECO:0000256" key="6">
    <source>
        <dbReference type="RuleBase" id="RU003494"/>
    </source>
</evidence>
<dbReference type="SUPFAM" id="SSF47616">
    <property type="entry name" value="GST C-terminal domain-like"/>
    <property type="match status" value="1"/>
</dbReference>
<dbReference type="Gene3D" id="1.20.1050.130">
    <property type="match status" value="1"/>
</dbReference>
<dbReference type="Pfam" id="PF00043">
    <property type="entry name" value="GST_C"/>
    <property type="match status" value="1"/>
</dbReference>
<dbReference type="EMBL" id="RWJN01000055">
    <property type="protein sequence ID" value="TCD68872.1"/>
    <property type="molecule type" value="Genomic_DNA"/>
</dbReference>
<dbReference type="GO" id="GO:0005634">
    <property type="term" value="C:nucleus"/>
    <property type="evidence" value="ECO:0007669"/>
    <property type="project" value="UniProtKB-ARBA"/>
</dbReference>
<dbReference type="AlphaFoldDB" id="A0A4R0RNZ0"/>
<evidence type="ECO:0000256" key="7">
    <source>
        <dbReference type="SAM" id="MobiDB-lite"/>
    </source>
</evidence>
<evidence type="ECO:0000256" key="1">
    <source>
        <dbReference type="ARBA" id="ARBA00007409"/>
    </source>
</evidence>
<dbReference type="SFLD" id="SFLDS00019">
    <property type="entry name" value="Glutathione_Transferase_(cytos"/>
    <property type="match status" value="1"/>
</dbReference>
<keyword evidence="3 10" id="KW-0808">Transferase</keyword>
<evidence type="ECO:0000259" key="8">
    <source>
        <dbReference type="PROSITE" id="PS50404"/>
    </source>
</evidence>
<dbReference type="InterPro" id="IPR036282">
    <property type="entry name" value="Glutathione-S-Trfase_C_sf"/>
</dbReference>
<dbReference type="SUPFAM" id="SSF52833">
    <property type="entry name" value="Thioredoxin-like"/>
    <property type="match status" value="1"/>
</dbReference>
<dbReference type="InterPro" id="IPR010987">
    <property type="entry name" value="Glutathione-S-Trfase_C-like"/>
</dbReference>
<gene>
    <name evidence="10" type="primary">GST2_25</name>
    <name evidence="10" type="ORF">EIP91_009587</name>
</gene>
<comment type="similarity">
    <text evidence="1 6">Belongs to the GST superfamily.</text>
</comment>